<dbReference type="KEGG" id="rher:EHE19_013195"/>
<dbReference type="Pfam" id="PF07833">
    <property type="entry name" value="Cu_amine_oxidN1"/>
    <property type="match status" value="1"/>
</dbReference>
<sequence>MKKITGLVLVAAISLSVGTSVLADTEQNNINGLLSQVSQYDDANGALEFRFGSVNGKVTEISEKRSGSDFYYITIEGDDGNIANLVISKSTYIVDNVEITKGTVITGYYNLNAPMIMIYPPQYTTEVVVVENTEQITKVDIFNKELVSSDGFLKLNISEDTEIISQKGKKYNGTIFDKKLVVTYKNSTRSIPAQTTPTKIVVLDNQVGDVSTFDIIVNDQKINCLPAYTNDNGIVMVPVSKIVQALGYSIKWDGKTKSATIGKGIVCTIGDPNYIYYKMAPIRLETAPELINGTTYVPINFFSDVLHINADIFGGQIVIEDENVTK</sequence>
<evidence type="ECO:0000313" key="2">
    <source>
        <dbReference type="EMBL" id="QNU65847.1"/>
    </source>
</evidence>
<dbReference type="EMBL" id="CP061336">
    <property type="protein sequence ID" value="QNU65847.1"/>
    <property type="molecule type" value="Genomic_DNA"/>
</dbReference>
<organism evidence="2 3">
    <name type="scientific">Ruminiclostridium herbifermentans</name>
    <dbReference type="NCBI Taxonomy" id="2488810"/>
    <lineage>
        <taxon>Bacteria</taxon>
        <taxon>Bacillati</taxon>
        <taxon>Bacillota</taxon>
        <taxon>Clostridia</taxon>
        <taxon>Eubacteriales</taxon>
        <taxon>Oscillospiraceae</taxon>
        <taxon>Ruminiclostridium</taxon>
    </lineage>
</organism>
<protein>
    <submittedName>
        <fullName evidence="2">Copper amine oxidase N-terminal domain-containing protein</fullName>
    </submittedName>
</protein>
<feature type="domain" description="Copper amine oxidase-like N-terminal" evidence="1">
    <location>
        <begin position="217"/>
        <end position="310"/>
    </location>
</feature>
<dbReference type="InterPro" id="IPR036582">
    <property type="entry name" value="Mao_N_sf"/>
</dbReference>
<evidence type="ECO:0000259" key="1">
    <source>
        <dbReference type="Pfam" id="PF07833"/>
    </source>
</evidence>
<dbReference type="Proteomes" id="UP000306409">
    <property type="component" value="Chromosome"/>
</dbReference>
<name>A0A4U7JDS4_9FIRM</name>
<accession>A0A4U7JDS4</accession>
<dbReference type="RefSeq" id="WP_137698319.1">
    <property type="nucleotide sequence ID" value="NZ_CP061336.1"/>
</dbReference>
<dbReference type="OrthoDB" id="1684927at2"/>
<dbReference type="AlphaFoldDB" id="A0A4U7JDS4"/>
<dbReference type="SUPFAM" id="SSF55383">
    <property type="entry name" value="Copper amine oxidase, domain N"/>
    <property type="match status" value="1"/>
</dbReference>
<dbReference type="Gene3D" id="3.30.457.10">
    <property type="entry name" value="Copper amine oxidase-like, N-terminal domain"/>
    <property type="match status" value="1"/>
</dbReference>
<proteinExistence type="predicted"/>
<keyword evidence="3" id="KW-1185">Reference proteome</keyword>
<gene>
    <name evidence="2" type="ORF">EHE19_013195</name>
</gene>
<dbReference type="InterPro" id="IPR012854">
    <property type="entry name" value="Cu_amine_oxidase-like_N"/>
</dbReference>
<reference evidence="2 3" key="1">
    <citation type="submission" date="2020-09" db="EMBL/GenBank/DDBJ databases">
        <title>Characterization and genome sequencing of Ruminiclostridium sp. nov. MA18.</title>
        <authorList>
            <person name="Rettenmaier R."/>
            <person name="Kowollik M.-L."/>
            <person name="Liebl W."/>
            <person name="Zverlov V."/>
        </authorList>
    </citation>
    <scope>NUCLEOTIDE SEQUENCE [LARGE SCALE GENOMIC DNA]</scope>
    <source>
        <strain evidence="2 3">MA18</strain>
    </source>
</reference>
<evidence type="ECO:0000313" key="3">
    <source>
        <dbReference type="Proteomes" id="UP000306409"/>
    </source>
</evidence>